<comment type="caution">
    <text evidence="1">The sequence shown here is derived from an EMBL/GenBank/DDBJ whole genome shotgun (WGS) entry which is preliminary data.</text>
</comment>
<sequence length="186" mass="21956">MELKSKSSNVSILKINTLFLMTKLLPFVLGCSLFLSCSIVSTDARKDKLLKQDESIVIKKIDQLVKSDQDNRKLLKLHKSKNENYGLEIDSLTYMHWKDSIKMLQLKIDYSNSIELIKITKKYGFPDSSRLSKKNLSWIIFQHTPERLKKRVKRILIKENEKGRFKNKATLKFIMWHLEGRKMDFF</sequence>
<reference evidence="2" key="1">
    <citation type="submission" date="2019-05" db="EMBL/GenBank/DDBJ databases">
        <title>Flavobacterium profundi sp. nov., isolated from a deep-sea seamount.</title>
        <authorList>
            <person name="Zhang D.-C."/>
        </authorList>
    </citation>
    <scope>NUCLEOTIDE SEQUENCE [LARGE SCALE GENOMIC DNA]</scope>
    <source>
        <strain evidence="2">TP390</strain>
    </source>
</reference>
<protein>
    <submittedName>
        <fullName evidence="1">Uncharacterized protein</fullName>
    </submittedName>
</protein>
<dbReference type="OrthoDB" id="1116641at2"/>
<evidence type="ECO:0000313" key="2">
    <source>
        <dbReference type="Proteomes" id="UP000431264"/>
    </source>
</evidence>
<keyword evidence="2" id="KW-1185">Reference proteome</keyword>
<evidence type="ECO:0000313" key="1">
    <source>
        <dbReference type="EMBL" id="MVO07679.1"/>
    </source>
</evidence>
<accession>A0A6I4IIH8</accession>
<dbReference type="Proteomes" id="UP000431264">
    <property type="component" value="Unassembled WGS sequence"/>
</dbReference>
<gene>
    <name evidence="1" type="ORF">GOQ30_00710</name>
</gene>
<dbReference type="AlphaFoldDB" id="A0A6I4IIH8"/>
<name>A0A6I4IIH8_9FLAO</name>
<proteinExistence type="predicted"/>
<dbReference type="EMBL" id="WQLW01000001">
    <property type="protein sequence ID" value="MVO07679.1"/>
    <property type="molecule type" value="Genomic_DNA"/>
</dbReference>
<organism evidence="1 2">
    <name type="scientific">Flavobacterium profundi</name>
    <dbReference type="NCBI Taxonomy" id="1774945"/>
    <lineage>
        <taxon>Bacteria</taxon>
        <taxon>Pseudomonadati</taxon>
        <taxon>Bacteroidota</taxon>
        <taxon>Flavobacteriia</taxon>
        <taxon>Flavobacteriales</taxon>
        <taxon>Flavobacteriaceae</taxon>
        <taxon>Flavobacterium</taxon>
    </lineage>
</organism>